<comment type="caution">
    <text evidence="10">The sequence shown here is derived from an EMBL/GenBank/DDBJ whole genome shotgun (WGS) entry which is preliminary data.</text>
</comment>
<name>A0ABT8KH55_9MICO</name>
<organism evidence="10 11">
    <name type="scientific">Leifsonia williamsii</name>
    <dbReference type="NCBI Taxonomy" id="3035919"/>
    <lineage>
        <taxon>Bacteria</taxon>
        <taxon>Bacillati</taxon>
        <taxon>Actinomycetota</taxon>
        <taxon>Actinomycetes</taxon>
        <taxon>Micrococcales</taxon>
        <taxon>Microbacteriaceae</taxon>
        <taxon>Leifsonia</taxon>
    </lineage>
</organism>
<keyword evidence="5 8" id="KW-1133">Transmembrane helix</keyword>
<dbReference type="RefSeq" id="WP_301208147.1">
    <property type="nucleotide sequence ID" value="NZ_JAROCF010000001.1"/>
</dbReference>
<proteinExistence type="predicted"/>
<keyword evidence="3 8" id="KW-0812">Transmembrane</keyword>
<evidence type="ECO:0000256" key="4">
    <source>
        <dbReference type="ARBA" id="ARBA00022746"/>
    </source>
</evidence>
<evidence type="ECO:0000256" key="3">
    <source>
        <dbReference type="ARBA" id="ARBA00022692"/>
    </source>
</evidence>
<dbReference type="InterPro" id="IPR017825">
    <property type="entry name" value="Lycopene_cyclase_dom"/>
</dbReference>
<dbReference type="NCBIfam" id="TIGR03462">
    <property type="entry name" value="CarR_dom_SF"/>
    <property type="match status" value="1"/>
</dbReference>
<reference evidence="10" key="1">
    <citation type="submission" date="2023-06" db="EMBL/GenBank/DDBJ databases">
        <title>MT1 and MT2 Draft Genomes of Novel Species.</title>
        <authorList>
            <person name="Venkateswaran K."/>
        </authorList>
    </citation>
    <scope>NUCLEOTIDE SEQUENCE</scope>
    <source>
        <strain evidence="10">F6_8S_P_1B</strain>
    </source>
</reference>
<evidence type="ECO:0000256" key="8">
    <source>
        <dbReference type="SAM" id="Phobius"/>
    </source>
</evidence>
<gene>
    <name evidence="10" type="ORF">P5G50_14505</name>
</gene>
<comment type="pathway">
    <text evidence="2">Carotenoid biosynthesis.</text>
</comment>
<evidence type="ECO:0000256" key="6">
    <source>
        <dbReference type="ARBA" id="ARBA00023136"/>
    </source>
</evidence>
<keyword evidence="7" id="KW-0413">Isomerase</keyword>
<evidence type="ECO:0000256" key="1">
    <source>
        <dbReference type="ARBA" id="ARBA00004141"/>
    </source>
</evidence>
<dbReference type="Proteomes" id="UP001174208">
    <property type="component" value="Unassembled WGS sequence"/>
</dbReference>
<evidence type="ECO:0000259" key="9">
    <source>
        <dbReference type="Pfam" id="PF18916"/>
    </source>
</evidence>
<dbReference type="Pfam" id="PF18916">
    <property type="entry name" value="Lycopene_cyc"/>
    <property type="match status" value="1"/>
</dbReference>
<feature type="transmembrane region" description="Helical" evidence="8">
    <location>
        <begin position="6"/>
        <end position="25"/>
    </location>
</feature>
<evidence type="ECO:0000256" key="2">
    <source>
        <dbReference type="ARBA" id="ARBA00004829"/>
    </source>
</evidence>
<evidence type="ECO:0000313" key="11">
    <source>
        <dbReference type="Proteomes" id="UP001174208"/>
    </source>
</evidence>
<comment type="subcellular location">
    <subcellularLocation>
        <location evidence="1">Membrane</location>
        <topology evidence="1">Multi-pass membrane protein</topology>
    </subcellularLocation>
</comment>
<keyword evidence="11" id="KW-1185">Reference proteome</keyword>
<evidence type="ECO:0000256" key="5">
    <source>
        <dbReference type="ARBA" id="ARBA00022989"/>
    </source>
</evidence>
<accession>A0ABT8KH55</accession>
<feature type="domain" description="Lycopene cyclase" evidence="9">
    <location>
        <begin position="11"/>
        <end position="96"/>
    </location>
</feature>
<protein>
    <submittedName>
        <fullName evidence="10">Lycopene cyclase domain-containing protein</fullName>
    </submittedName>
</protein>
<feature type="transmembrane region" description="Helical" evidence="8">
    <location>
        <begin position="37"/>
        <end position="63"/>
    </location>
</feature>
<evidence type="ECO:0000313" key="10">
    <source>
        <dbReference type="EMBL" id="MDN4615659.1"/>
    </source>
</evidence>
<evidence type="ECO:0000256" key="7">
    <source>
        <dbReference type="ARBA" id="ARBA00023235"/>
    </source>
</evidence>
<feature type="transmembrane region" description="Helical" evidence="8">
    <location>
        <begin position="83"/>
        <end position="100"/>
    </location>
</feature>
<sequence>MTYLLLSLAFIAVAAVALGIALAVSRDRKELLRRWTLPVAIAAVVVLALTAIFDNLMIGAGLMTYSTDRISGARLGLVPLEDFSYPLAALLLLPAVWLLLRRRRTRP</sequence>
<keyword evidence="6 8" id="KW-0472">Membrane</keyword>
<keyword evidence="4" id="KW-0125">Carotenoid biosynthesis</keyword>
<dbReference type="EMBL" id="JAROCF010000001">
    <property type="protein sequence ID" value="MDN4615659.1"/>
    <property type="molecule type" value="Genomic_DNA"/>
</dbReference>